<dbReference type="EMBL" id="CP097502">
    <property type="protein sequence ID" value="URD76578.1"/>
    <property type="molecule type" value="Genomic_DNA"/>
</dbReference>
<evidence type="ECO:0000313" key="1">
    <source>
        <dbReference type="EMBL" id="URD76578.1"/>
    </source>
</evidence>
<sequence length="90" mass="10648">MCDERAWMLQDQFNLSMNHLHALAILDSTFHHGKQHSVIDQYTARTASERRPMSGVAYALRVLHTERGQFEQQHAWKIKKMETEYHMHGK</sequence>
<dbReference type="GO" id="GO:0016301">
    <property type="term" value="F:kinase activity"/>
    <property type="evidence" value="ECO:0007669"/>
    <property type="project" value="UniProtKB-KW"/>
</dbReference>
<proteinExistence type="predicted"/>
<keyword evidence="1" id="KW-0808">Transferase</keyword>
<gene>
    <name evidence="1" type="ORF">MUK42_35278</name>
</gene>
<dbReference type="OrthoDB" id="303614at2759"/>
<keyword evidence="2" id="KW-1185">Reference proteome</keyword>
<dbReference type="AlphaFoldDB" id="A0A9E7EIN0"/>
<keyword evidence="1" id="KW-0418">Kinase</keyword>
<evidence type="ECO:0000313" key="2">
    <source>
        <dbReference type="Proteomes" id="UP001055439"/>
    </source>
</evidence>
<dbReference type="Gene3D" id="6.10.250.1190">
    <property type="match status" value="1"/>
</dbReference>
<accession>A0A9E7EIN0</accession>
<dbReference type="Gene3D" id="3.30.450.350">
    <property type="entry name" value="CHASE domain"/>
    <property type="match status" value="1"/>
</dbReference>
<dbReference type="InterPro" id="IPR042240">
    <property type="entry name" value="CHASE_sf"/>
</dbReference>
<dbReference type="Proteomes" id="UP001055439">
    <property type="component" value="Chromosome 1"/>
</dbReference>
<reference evidence="1" key="1">
    <citation type="submission" date="2022-05" db="EMBL/GenBank/DDBJ databases">
        <title>The Musa troglodytarum L. genome provides insights into the mechanism of non-climacteric behaviour and enrichment of carotenoids.</title>
        <authorList>
            <person name="Wang J."/>
        </authorList>
    </citation>
    <scope>NUCLEOTIDE SEQUENCE</scope>
    <source>
        <tissue evidence="1">Leaf</tissue>
    </source>
</reference>
<protein>
    <submittedName>
        <fullName evidence="1">Histidine kinase</fullName>
    </submittedName>
</protein>
<organism evidence="1 2">
    <name type="scientific">Musa troglodytarum</name>
    <name type="common">fe'i banana</name>
    <dbReference type="NCBI Taxonomy" id="320322"/>
    <lineage>
        <taxon>Eukaryota</taxon>
        <taxon>Viridiplantae</taxon>
        <taxon>Streptophyta</taxon>
        <taxon>Embryophyta</taxon>
        <taxon>Tracheophyta</taxon>
        <taxon>Spermatophyta</taxon>
        <taxon>Magnoliopsida</taxon>
        <taxon>Liliopsida</taxon>
        <taxon>Zingiberales</taxon>
        <taxon>Musaceae</taxon>
        <taxon>Musa</taxon>
    </lineage>
</organism>
<name>A0A9E7EIN0_9LILI</name>